<dbReference type="eggNOG" id="COG0616">
    <property type="taxonomic scope" value="Bacteria"/>
</dbReference>
<comment type="similarity">
    <text evidence="1">Belongs to the peptidase S49 family.</text>
</comment>
<dbReference type="Gene3D" id="6.20.330.10">
    <property type="match status" value="1"/>
</dbReference>
<dbReference type="GO" id="GO:0006508">
    <property type="term" value="P:proteolysis"/>
    <property type="evidence" value="ECO:0007669"/>
    <property type="project" value="UniProtKB-KW"/>
</dbReference>
<dbReference type="Gene3D" id="3.90.226.10">
    <property type="entry name" value="2-enoyl-CoA Hydratase, Chain A, domain 1"/>
    <property type="match status" value="1"/>
</dbReference>
<dbReference type="GO" id="GO:0004252">
    <property type="term" value="F:serine-type endopeptidase activity"/>
    <property type="evidence" value="ECO:0007669"/>
    <property type="project" value="InterPro"/>
</dbReference>
<evidence type="ECO:0000256" key="1">
    <source>
        <dbReference type="ARBA" id="ARBA00008683"/>
    </source>
</evidence>
<evidence type="ECO:0000259" key="6">
    <source>
        <dbReference type="Pfam" id="PF01343"/>
    </source>
</evidence>
<evidence type="ECO:0000313" key="7">
    <source>
        <dbReference type="EMBL" id="GAK45061.1"/>
    </source>
</evidence>
<name>A0A081BAJ3_9HYPH</name>
<dbReference type="PANTHER" id="PTHR42987:SF8">
    <property type="entry name" value="PROTEINASE"/>
    <property type="match status" value="1"/>
</dbReference>
<dbReference type="Proteomes" id="UP000028702">
    <property type="component" value="Unassembled WGS sequence"/>
</dbReference>
<evidence type="ECO:0000256" key="3">
    <source>
        <dbReference type="ARBA" id="ARBA00022801"/>
    </source>
</evidence>
<feature type="domain" description="Peptidase S49" evidence="6">
    <location>
        <begin position="103"/>
        <end position="245"/>
    </location>
</feature>
<keyword evidence="2" id="KW-0645">Protease</keyword>
<dbReference type="SUPFAM" id="SSF52096">
    <property type="entry name" value="ClpP/crotonase"/>
    <property type="match status" value="1"/>
</dbReference>
<feature type="region of interest" description="Disordered" evidence="5">
    <location>
        <begin position="1"/>
        <end position="24"/>
    </location>
</feature>
<dbReference type="InterPro" id="IPR002142">
    <property type="entry name" value="Peptidase_S49"/>
</dbReference>
<comment type="caution">
    <text evidence="7">The sequence shown here is derived from an EMBL/GenBank/DDBJ whole genome shotgun (WGS) entry which is preliminary data.</text>
</comment>
<dbReference type="InterPro" id="IPR047272">
    <property type="entry name" value="S49_SppA_C"/>
</dbReference>
<dbReference type="PANTHER" id="PTHR42987">
    <property type="entry name" value="PEPTIDASE S49"/>
    <property type="match status" value="1"/>
</dbReference>
<keyword evidence="4" id="KW-0720">Serine protease</keyword>
<evidence type="ECO:0000256" key="4">
    <source>
        <dbReference type="ARBA" id="ARBA00022825"/>
    </source>
</evidence>
<dbReference type="CDD" id="cd07023">
    <property type="entry name" value="S49_Sppa_N_C"/>
    <property type="match status" value="1"/>
</dbReference>
<dbReference type="GO" id="GO:0004176">
    <property type="term" value="F:ATP-dependent peptidase activity"/>
    <property type="evidence" value="ECO:0007669"/>
    <property type="project" value="InterPro"/>
</dbReference>
<dbReference type="AlphaFoldDB" id="A0A081BAJ3"/>
<dbReference type="PRINTS" id="PR00127">
    <property type="entry name" value="CLPPROTEASEP"/>
</dbReference>
<dbReference type="STRING" id="1333998.M2A_1560"/>
<dbReference type="EMBL" id="BBIO01000006">
    <property type="protein sequence ID" value="GAK45061.1"/>
    <property type="molecule type" value="Genomic_DNA"/>
</dbReference>
<proteinExistence type="inferred from homology"/>
<dbReference type="Pfam" id="PF01343">
    <property type="entry name" value="Peptidase_S49"/>
    <property type="match status" value="1"/>
</dbReference>
<keyword evidence="8" id="KW-1185">Reference proteome</keyword>
<dbReference type="InterPro" id="IPR001907">
    <property type="entry name" value="ClpP"/>
</dbReference>
<sequence>MTENTEKTGEANNEAPKKKKKSRRRKLLFWKKAPPLVPVLRLTGPIGAVSPLRQGMSLASVADTLEAAFTVKGARAVAILLNSPGGSPVQSALIYKRIRALAKENHVKVYVFAEDVAASGGYMIACAGDEIYADESSVIGSIGVISAGFGFTGLIEKLGIERRVHTAGESKAMLDPFQPERAEEVARLEALQREVHEHFKALVKESRGKRLAEEPELFTGAFWAGEKAKELGLIDGLGDLRSVMRHKFGKNVQLKKVGGTRPWWRRAQGIGIARSGGEADLPQISAQISASWAEDLMAALEARSLWSRFGL</sequence>
<dbReference type="InterPro" id="IPR029045">
    <property type="entry name" value="ClpP/crotonase-like_dom_sf"/>
</dbReference>
<evidence type="ECO:0000313" key="8">
    <source>
        <dbReference type="Proteomes" id="UP000028702"/>
    </source>
</evidence>
<organism evidence="7 8">
    <name type="scientific">Tepidicaulis marinus</name>
    <dbReference type="NCBI Taxonomy" id="1333998"/>
    <lineage>
        <taxon>Bacteria</taxon>
        <taxon>Pseudomonadati</taxon>
        <taxon>Pseudomonadota</taxon>
        <taxon>Alphaproteobacteria</taxon>
        <taxon>Hyphomicrobiales</taxon>
        <taxon>Parvibaculaceae</taxon>
        <taxon>Tepidicaulis</taxon>
    </lineage>
</organism>
<gene>
    <name evidence="7" type="ORF">M2A_1560</name>
</gene>
<protein>
    <submittedName>
        <fullName evidence="7">Peptidase S49</fullName>
    </submittedName>
</protein>
<evidence type="ECO:0000256" key="2">
    <source>
        <dbReference type="ARBA" id="ARBA00022670"/>
    </source>
</evidence>
<keyword evidence="3" id="KW-0378">Hydrolase</keyword>
<evidence type="ECO:0000256" key="5">
    <source>
        <dbReference type="SAM" id="MobiDB-lite"/>
    </source>
</evidence>
<reference evidence="7 8" key="1">
    <citation type="submission" date="2014-07" db="EMBL/GenBank/DDBJ databases">
        <title>Tepidicaulis marinum gen. nov., sp. nov., a novel marine bacterium denitrifying nitrate to nitrous oxide strictly under microaerobic conditions.</title>
        <authorList>
            <person name="Takeuchi M."/>
            <person name="Yamagishi T."/>
            <person name="Kamagata Y."/>
            <person name="Oshima K."/>
            <person name="Hattori M."/>
            <person name="Katayama T."/>
            <person name="Hanada S."/>
            <person name="Tamaki H."/>
            <person name="Marumo K."/>
            <person name="Maeda H."/>
            <person name="Nedachi M."/>
            <person name="Iwasaki W."/>
            <person name="Suwa Y."/>
            <person name="Sakata S."/>
        </authorList>
    </citation>
    <scope>NUCLEOTIDE SEQUENCE [LARGE SCALE GENOMIC DNA]</scope>
    <source>
        <strain evidence="7 8">MA2</strain>
    </source>
</reference>
<accession>A0A081BAJ3</accession>